<evidence type="ECO:0000313" key="5">
    <source>
        <dbReference type="EMBL" id="VAW90869.1"/>
    </source>
</evidence>
<dbReference type="PANTHER" id="PTHR43434">
    <property type="entry name" value="PHOSPHOGLYCOLATE PHOSPHATASE"/>
    <property type="match status" value="1"/>
</dbReference>
<dbReference type="InterPro" id="IPR006439">
    <property type="entry name" value="HAD-SF_hydro_IA"/>
</dbReference>
<dbReference type="SFLD" id="SFLDS00003">
    <property type="entry name" value="Haloacid_Dehalogenase"/>
    <property type="match status" value="1"/>
</dbReference>
<dbReference type="NCBIfam" id="TIGR01549">
    <property type="entry name" value="HAD-SF-IA-v1"/>
    <property type="match status" value="1"/>
</dbReference>
<name>A0A3B0ZY58_9ZZZZ</name>
<evidence type="ECO:0000256" key="3">
    <source>
        <dbReference type="ARBA" id="ARBA00022842"/>
    </source>
</evidence>
<keyword evidence="3" id="KW-0460">Magnesium</keyword>
<evidence type="ECO:0000256" key="4">
    <source>
        <dbReference type="ARBA" id="ARBA00023277"/>
    </source>
</evidence>
<keyword evidence="5" id="KW-0830">Ubiquinone</keyword>
<dbReference type="EMBL" id="UOFR01000007">
    <property type="protein sequence ID" value="VAW90869.1"/>
    <property type="molecule type" value="Genomic_DNA"/>
</dbReference>
<dbReference type="GO" id="GO:0008168">
    <property type="term" value="F:methyltransferase activity"/>
    <property type="evidence" value="ECO:0007669"/>
    <property type="project" value="UniProtKB-KW"/>
</dbReference>
<dbReference type="AlphaFoldDB" id="A0A3B0ZY58"/>
<keyword evidence="4" id="KW-0119">Carbohydrate metabolism</keyword>
<dbReference type="Gene3D" id="3.40.50.1000">
    <property type="entry name" value="HAD superfamily/HAD-like"/>
    <property type="match status" value="1"/>
</dbReference>
<keyword evidence="5" id="KW-0489">Methyltransferase</keyword>
<keyword evidence="5" id="KW-0808">Transferase</keyword>
<gene>
    <name evidence="5" type="ORF">MNBD_GAMMA21-603</name>
</gene>
<dbReference type="InterPro" id="IPR050155">
    <property type="entry name" value="HAD-like_hydrolase_sf"/>
</dbReference>
<sequence>MAAQSIQTVLFDLDGTFADTAPDLAHALNQTLAAHQQPELGLEQIRPVVSHGGKALIELGFKLPDADPKFEPLRLELLEFYKLDIAKHTILFDGINLLIEQLPSLGISWGIVTNKPSWLTDPLMQALGISERACSIVSGDTLAQRKPDPEPLLLAATQCNTAPESCLYIGDAERDIVAGKRANMRTMVALYGYIESHSQPHDWQADIYINHASEILDWILKINNTPVTSTQHAN</sequence>
<dbReference type="GO" id="GO:0006281">
    <property type="term" value="P:DNA repair"/>
    <property type="evidence" value="ECO:0007669"/>
    <property type="project" value="TreeGrafter"/>
</dbReference>
<dbReference type="InterPro" id="IPR036412">
    <property type="entry name" value="HAD-like_sf"/>
</dbReference>
<keyword evidence="1" id="KW-0479">Metal-binding</keyword>
<protein>
    <submittedName>
        <fullName evidence="5">Similar to phosphoglycolate phosphatase, clustered with ubiquinone biosynthesis SAM-dependent O-methyltransferase</fullName>
    </submittedName>
</protein>
<proteinExistence type="predicted"/>
<dbReference type="GO" id="GO:0046872">
    <property type="term" value="F:metal ion binding"/>
    <property type="evidence" value="ECO:0007669"/>
    <property type="project" value="UniProtKB-KW"/>
</dbReference>
<dbReference type="PANTHER" id="PTHR43434:SF23">
    <property type="entry name" value="PHOSPHOGLYCOLATE PHOSPHATASE"/>
    <property type="match status" value="1"/>
</dbReference>
<dbReference type="GO" id="GO:0008967">
    <property type="term" value="F:phosphoglycolate phosphatase activity"/>
    <property type="evidence" value="ECO:0007669"/>
    <property type="project" value="TreeGrafter"/>
</dbReference>
<dbReference type="GO" id="GO:0005829">
    <property type="term" value="C:cytosol"/>
    <property type="evidence" value="ECO:0007669"/>
    <property type="project" value="TreeGrafter"/>
</dbReference>
<dbReference type="Gene3D" id="1.10.150.240">
    <property type="entry name" value="Putative phosphatase, domain 2"/>
    <property type="match status" value="1"/>
</dbReference>
<accession>A0A3B0ZY58</accession>
<dbReference type="InterPro" id="IPR023214">
    <property type="entry name" value="HAD_sf"/>
</dbReference>
<evidence type="ECO:0000256" key="2">
    <source>
        <dbReference type="ARBA" id="ARBA00022801"/>
    </source>
</evidence>
<keyword evidence="2" id="KW-0378">Hydrolase</keyword>
<reference evidence="5" key="1">
    <citation type="submission" date="2018-06" db="EMBL/GenBank/DDBJ databases">
        <authorList>
            <person name="Zhirakovskaya E."/>
        </authorList>
    </citation>
    <scope>NUCLEOTIDE SEQUENCE</scope>
</reference>
<evidence type="ECO:0000256" key="1">
    <source>
        <dbReference type="ARBA" id="ARBA00022723"/>
    </source>
</evidence>
<organism evidence="5">
    <name type="scientific">hydrothermal vent metagenome</name>
    <dbReference type="NCBI Taxonomy" id="652676"/>
    <lineage>
        <taxon>unclassified sequences</taxon>
        <taxon>metagenomes</taxon>
        <taxon>ecological metagenomes</taxon>
    </lineage>
</organism>
<dbReference type="GO" id="GO:0032259">
    <property type="term" value="P:methylation"/>
    <property type="evidence" value="ECO:0007669"/>
    <property type="project" value="UniProtKB-KW"/>
</dbReference>
<dbReference type="InterPro" id="IPR041492">
    <property type="entry name" value="HAD_2"/>
</dbReference>
<dbReference type="Pfam" id="PF13419">
    <property type="entry name" value="HAD_2"/>
    <property type="match status" value="1"/>
</dbReference>
<dbReference type="InterPro" id="IPR023198">
    <property type="entry name" value="PGP-like_dom2"/>
</dbReference>
<dbReference type="SUPFAM" id="SSF56784">
    <property type="entry name" value="HAD-like"/>
    <property type="match status" value="1"/>
</dbReference>
<dbReference type="SFLD" id="SFLDG01129">
    <property type="entry name" value="C1.5:_HAD__Beta-PGM__Phosphata"/>
    <property type="match status" value="1"/>
</dbReference>